<sequence>MAAAILLIAAGGQSIAADNGMVIDPAVNLAALSAQRDKTASAASRQLGLVQGRLDGTRGLRAEGRNIHSSSLTIRFTGRSKEKSAAFETQHLLAPEKERRTRRGGVWFAGDVTLDSARAEDPRRSGVYSNGVAFGGDLRLNPRLLIGNATGAAFGRTGFGAEGTLSAQSLSNTLYGSLTTSRDTYLDLAIGASHGSYLDGQSGAASPFSGNGSANQFFGQARYSRKLERGRFRFRSYGQADFQKMKLDTSRRAGTGEPTSGSASSEQLNFALGIRGETSARMRKGTMTQHVTVEVSRTTQRTSAVAEGSAERAMTFSRSRSGKVAARTGLDWAISDRANMRAEYSLSSVMADFHPQQKVSARFKLSF</sequence>
<reference evidence="2" key="1">
    <citation type="submission" date="2022-08" db="EMBL/GenBank/DDBJ databases">
        <title>Chelativorans sichuanense sp. nov., a paraffin oil-degrading bacterium isolated from a mixture of oil-based drill cuttings and paddy soil.</title>
        <authorList>
            <person name="Yu J."/>
            <person name="Liu H."/>
            <person name="Chen Q."/>
        </authorList>
    </citation>
    <scope>NUCLEOTIDE SEQUENCE</scope>
    <source>
        <strain evidence="2">SCAU 2101</strain>
    </source>
</reference>
<dbReference type="AlphaFoldDB" id="A0A9X2X8H3"/>
<dbReference type="InterPro" id="IPR005546">
    <property type="entry name" value="Autotransporte_beta"/>
</dbReference>
<accession>A0A9X2X8H3</accession>
<dbReference type="InterPro" id="IPR036709">
    <property type="entry name" value="Autotransporte_beta_dom_sf"/>
</dbReference>
<dbReference type="RefSeq" id="WP_261514515.1">
    <property type="nucleotide sequence ID" value="NZ_JAODNV010000006.1"/>
</dbReference>
<evidence type="ECO:0000313" key="2">
    <source>
        <dbReference type="EMBL" id="MCT8989657.1"/>
    </source>
</evidence>
<keyword evidence="3" id="KW-1185">Reference proteome</keyword>
<comment type="caution">
    <text evidence="2">The sequence shown here is derived from an EMBL/GenBank/DDBJ whole genome shotgun (WGS) entry which is preliminary data.</text>
</comment>
<organism evidence="2 3">
    <name type="scientific">Chelativorans petroleitrophicus</name>
    <dbReference type="NCBI Taxonomy" id="2975484"/>
    <lineage>
        <taxon>Bacteria</taxon>
        <taxon>Pseudomonadati</taxon>
        <taxon>Pseudomonadota</taxon>
        <taxon>Alphaproteobacteria</taxon>
        <taxon>Hyphomicrobiales</taxon>
        <taxon>Phyllobacteriaceae</taxon>
        <taxon>Chelativorans</taxon>
    </lineage>
</organism>
<evidence type="ECO:0000259" key="1">
    <source>
        <dbReference type="PROSITE" id="PS51208"/>
    </source>
</evidence>
<dbReference type="PROSITE" id="PS51208">
    <property type="entry name" value="AUTOTRANSPORTER"/>
    <property type="match status" value="1"/>
</dbReference>
<name>A0A9X2X8H3_9HYPH</name>
<dbReference type="EMBL" id="JAODNV010000006">
    <property type="protein sequence ID" value="MCT8989657.1"/>
    <property type="molecule type" value="Genomic_DNA"/>
</dbReference>
<dbReference type="Gene3D" id="2.40.128.130">
    <property type="entry name" value="Autotransporter beta-domain"/>
    <property type="match status" value="1"/>
</dbReference>
<dbReference type="SUPFAM" id="SSF103515">
    <property type="entry name" value="Autotransporter"/>
    <property type="match status" value="1"/>
</dbReference>
<protein>
    <submittedName>
        <fullName evidence="2">Autotransporter outer membrane beta-barrel domain-containing protein</fullName>
    </submittedName>
</protein>
<dbReference type="Proteomes" id="UP001149009">
    <property type="component" value="Unassembled WGS sequence"/>
</dbReference>
<feature type="domain" description="Autotransporter" evidence="1">
    <location>
        <begin position="99"/>
        <end position="367"/>
    </location>
</feature>
<proteinExistence type="predicted"/>
<gene>
    <name evidence="2" type="ORF">NYR54_05015</name>
</gene>
<evidence type="ECO:0000313" key="3">
    <source>
        <dbReference type="Proteomes" id="UP001149009"/>
    </source>
</evidence>